<reference evidence="3" key="1">
    <citation type="submission" date="2020-07" db="EMBL/GenBank/DDBJ databases">
        <title>Huge and variable diversity of episymbiotic CPR bacteria and DPANN archaea in groundwater ecosystems.</title>
        <authorList>
            <person name="He C.Y."/>
            <person name="Keren R."/>
            <person name="Whittaker M."/>
            <person name="Farag I.F."/>
            <person name="Doudna J."/>
            <person name="Cate J.H.D."/>
            <person name="Banfield J.F."/>
        </authorList>
    </citation>
    <scope>NUCLEOTIDE SEQUENCE</scope>
    <source>
        <strain evidence="3">NC_groundwater_1664_Pr3_B-0.1um_52_9</strain>
    </source>
</reference>
<dbReference type="InterPro" id="IPR055199">
    <property type="entry name" value="Hda_lid"/>
</dbReference>
<dbReference type="EMBL" id="JACRDE010000470">
    <property type="protein sequence ID" value="MBI5251385.1"/>
    <property type="molecule type" value="Genomic_DNA"/>
</dbReference>
<evidence type="ECO:0000313" key="4">
    <source>
        <dbReference type="Proteomes" id="UP000807825"/>
    </source>
</evidence>
<dbReference type="InterPro" id="IPR020591">
    <property type="entry name" value="Chromosome_initiator_DnaA-like"/>
</dbReference>
<dbReference type="InterPro" id="IPR013317">
    <property type="entry name" value="DnaA_dom"/>
</dbReference>
<dbReference type="InterPro" id="IPR027417">
    <property type="entry name" value="P-loop_NTPase"/>
</dbReference>
<sequence>MQLVLPFTIAPRYTFDSLVAHEGIEGALATLRKVLASGERPLPHILLHGPAGTGKTHILHAVAEGLEHRSGRDDSVEVIDSEGNPPRFPGLEELVTREGSVESLDAVVVDDLHLMDTQAATMLWTLSNKLTRTGAPLLMASRTMPDELFTNDEHLRSRIISGLVLKLEPPEDPVRMLILDKMARDKNVRISRDVAGYLVTRKSRNVRELEKLVEILDQTSLQLKRRITVPLIKLLEKEGVL</sequence>
<proteinExistence type="inferred from homology"/>
<evidence type="ECO:0000259" key="2">
    <source>
        <dbReference type="SMART" id="SM00382"/>
    </source>
</evidence>
<dbReference type="PRINTS" id="PR00051">
    <property type="entry name" value="DNAA"/>
</dbReference>
<dbReference type="GO" id="GO:0006270">
    <property type="term" value="P:DNA replication initiation"/>
    <property type="evidence" value="ECO:0007669"/>
    <property type="project" value="TreeGrafter"/>
</dbReference>
<dbReference type="Pfam" id="PF00308">
    <property type="entry name" value="Bac_DnaA"/>
    <property type="match status" value="1"/>
</dbReference>
<dbReference type="InterPro" id="IPR003593">
    <property type="entry name" value="AAA+_ATPase"/>
</dbReference>
<dbReference type="SMART" id="SM00382">
    <property type="entry name" value="AAA"/>
    <property type="match status" value="1"/>
</dbReference>
<gene>
    <name evidence="3" type="ORF">HY912_17995</name>
</gene>
<name>A0A9D6Z4X1_9BACT</name>
<comment type="caution">
    <text evidence="3">The sequence shown here is derived from an EMBL/GenBank/DDBJ whole genome shotgun (WGS) entry which is preliminary data.</text>
</comment>
<dbReference type="Pfam" id="PF22688">
    <property type="entry name" value="Hda_lid"/>
    <property type="match status" value="1"/>
</dbReference>
<dbReference type="CDD" id="cd00009">
    <property type="entry name" value="AAA"/>
    <property type="match status" value="1"/>
</dbReference>
<dbReference type="Proteomes" id="UP000807825">
    <property type="component" value="Unassembled WGS sequence"/>
</dbReference>
<dbReference type="AlphaFoldDB" id="A0A9D6Z4X1"/>
<evidence type="ECO:0000313" key="3">
    <source>
        <dbReference type="EMBL" id="MBI5251385.1"/>
    </source>
</evidence>
<protein>
    <recommendedName>
        <fullName evidence="2">AAA+ ATPase domain-containing protein</fullName>
    </recommendedName>
</protein>
<dbReference type="PANTHER" id="PTHR30050:SF5">
    <property type="entry name" value="DNAA REGULATORY INACTIVATOR HDA"/>
    <property type="match status" value="1"/>
</dbReference>
<keyword evidence="1" id="KW-0235">DNA replication</keyword>
<evidence type="ECO:0000256" key="1">
    <source>
        <dbReference type="RuleBase" id="RU004227"/>
    </source>
</evidence>
<dbReference type="GO" id="GO:0005886">
    <property type="term" value="C:plasma membrane"/>
    <property type="evidence" value="ECO:0007669"/>
    <property type="project" value="TreeGrafter"/>
</dbReference>
<dbReference type="Gene3D" id="1.10.8.60">
    <property type="match status" value="1"/>
</dbReference>
<dbReference type="PANTHER" id="PTHR30050">
    <property type="entry name" value="CHROMOSOMAL REPLICATION INITIATOR PROTEIN DNAA"/>
    <property type="match status" value="1"/>
</dbReference>
<dbReference type="Gene3D" id="3.40.50.300">
    <property type="entry name" value="P-loop containing nucleotide triphosphate hydrolases"/>
    <property type="match status" value="1"/>
</dbReference>
<dbReference type="SUPFAM" id="SSF52540">
    <property type="entry name" value="P-loop containing nucleoside triphosphate hydrolases"/>
    <property type="match status" value="1"/>
</dbReference>
<dbReference type="GO" id="GO:0003688">
    <property type="term" value="F:DNA replication origin binding"/>
    <property type="evidence" value="ECO:0007669"/>
    <property type="project" value="TreeGrafter"/>
</dbReference>
<feature type="domain" description="AAA+ ATPase" evidence="2">
    <location>
        <begin position="41"/>
        <end position="165"/>
    </location>
</feature>
<organism evidence="3 4">
    <name type="scientific">Desulfomonile tiedjei</name>
    <dbReference type="NCBI Taxonomy" id="2358"/>
    <lineage>
        <taxon>Bacteria</taxon>
        <taxon>Pseudomonadati</taxon>
        <taxon>Thermodesulfobacteriota</taxon>
        <taxon>Desulfomonilia</taxon>
        <taxon>Desulfomonilales</taxon>
        <taxon>Desulfomonilaceae</taxon>
        <taxon>Desulfomonile</taxon>
    </lineage>
</organism>
<accession>A0A9D6Z4X1</accession>
<comment type="similarity">
    <text evidence="1">Belongs to the DnaA family.</text>
</comment>